<evidence type="ECO:0000256" key="1">
    <source>
        <dbReference type="ARBA" id="ARBA00008950"/>
    </source>
</evidence>
<evidence type="ECO:0000259" key="3">
    <source>
        <dbReference type="Pfam" id="PF12850"/>
    </source>
</evidence>
<keyword evidence="6" id="KW-1185">Reference proteome</keyword>
<dbReference type="Proteomes" id="UP000243605">
    <property type="component" value="Unassembled WGS sequence"/>
</dbReference>
<comment type="similarity">
    <text evidence="1 2">Belongs to the metallophosphoesterase superfamily. YfcE family.</text>
</comment>
<dbReference type="PANTHER" id="PTHR11124">
    <property type="entry name" value="VACUOLAR SORTING PROTEIN VPS29"/>
    <property type="match status" value="1"/>
</dbReference>
<dbReference type="GO" id="GO:0046872">
    <property type="term" value="F:metal ion binding"/>
    <property type="evidence" value="ECO:0007669"/>
    <property type="project" value="UniProtKB-KW"/>
</dbReference>
<gene>
    <name evidence="4" type="ORF">K8V35_08105</name>
    <name evidence="5" type="ORF">SAMN05192557_0248</name>
</gene>
<evidence type="ECO:0000313" key="6">
    <source>
        <dbReference type="Proteomes" id="UP000243605"/>
    </source>
</evidence>
<dbReference type="EC" id="3.1.4.-" evidence="2"/>
<accession>A0A662Z225</accession>
<dbReference type="Pfam" id="PF12850">
    <property type="entry name" value="Metallophos_2"/>
    <property type="match status" value="1"/>
</dbReference>
<protein>
    <recommendedName>
        <fullName evidence="2">Phosphoesterase</fullName>
        <ecNumber evidence="2">3.1.4.-</ecNumber>
    </recommendedName>
</protein>
<reference evidence="5 6" key="1">
    <citation type="submission" date="2016-10" db="EMBL/GenBank/DDBJ databases">
        <authorList>
            <person name="Varghese N."/>
            <person name="Submissions S."/>
        </authorList>
    </citation>
    <scope>NUCLEOTIDE SEQUENCE [LARGE SCALE GENOMIC DNA]</scope>
    <source>
        <strain evidence="5 6">IBRC-M10081</strain>
    </source>
</reference>
<dbReference type="AlphaFoldDB" id="A0A662Z225"/>
<reference evidence="4" key="3">
    <citation type="submission" date="2021-09" db="EMBL/GenBank/DDBJ databases">
        <authorList>
            <person name="Gilroy R."/>
        </authorList>
    </citation>
    <scope>NUCLEOTIDE SEQUENCE</scope>
    <source>
        <strain evidence="4">6019</strain>
    </source>
</reference>
<sequence length="164" mass="19142">MRVLIVSDNHGEERICRSAHEEQKCDINIHLGDSEFPYSYEEMQMFHCVRGNCDKDENYPMSGFLDDVKIFYTHGHKHKIKGDSREILAKKAEEKQAKYALYGHSHVAKVERIGSVFCINPGSISRSRSNIEETYAVLDTVKDHLTFFNRRHNVVEEYDLNQIY</sequence>
<dbReference type="GO" id="GO:0016787">
    <property type="term" value="F:hydrolase activity"/>
    <property type="evidence" value="ECO:0007669"/>
    <property type="project" value="UniProtKB-UniRule"/>
</dbReference>
<dbReference type="NCBIfam" id="TIGR00040">
    <property type="entry name" value="yfcE"/>
    <property type="match status" value="1"/>
</dbReference>
<evidence type="ECO:0000313" key="4">
    <source>
        <dbReference type="EMBL" id="HJE20300.1"/>
    </source>
</evidence>
<comment type="cofactor">
    <cofactor evidence="2">
        <name>a divalent metal cation</name>
        <dbReference type="ChEBI" id="CHEBI:60240"/>
    </cofactor>
</comment>
<dbReference type="InterPro" id="IPR024654">
    <property type="entry name" value="Calcineurin-like_PHP_lpxH"/>
</dbReference>
<dbReference type="SUPFAM" id="SSF56300">
    <property type="entry name" value="Metallo-dependent phosphatases"/>
    <property type="match status" value="1"/>
</dbReference>
<dbReference type="InterPro" id="IPR000979">
    <property type="entry name" value="Phosphodiesterase_MJ0936/Vps29"/>
</dbReference>
<evidence type="ECO:0000256" key="2">
    <source>
        <dbReference type="RuleBase" id="RU362039"/>
    </source>
</evidence>
<feature type="domain" description="Calcineurin-like phosphoesterase" evidence="3">
    <location>
        <begin position="1"/>
        <end position="142"/>
    </location>
</feature>
<dbReference type="Gene3D" id="3.60.21.10">
    <property type="match status" value="1"/>
</dbReference>
<reference evidence="4" key="2">
    <citation type="journal article" date="2021" name="PeerJ">
        <title>Extensive microbial diversity within the chicken gut microbiome revealed by metagenomics and culture.</title>
        <authorList>
            <person name="Gilroy R."/>
            <person name="Ravi A."/>
            <person name="Getino M."/>
            <person name="Pursley I."/>
            <person name="Horton D.L."/>
            <person name="Alikhan N.F."/>
            <person name="Baker D."/>
            <person name="Gharbi K."/>
            <person name="Hall N."/>
            <person name="Watson M."/>
            <person name="Adriaenssens E.M."/>
            <person name="Foster-Nyarko E."/>
            <person name="Jarju S."/>
            <person name="Secka A."/>
            <person name="Antonio M."/>
            <person name="Oren A."/>
            <person name="Chaudhuri R.R."/>
            <person name="La Ragione R."/>
            <person name="Hildebrand F."/>
            <person name="Pallen M.J."/>
        </authorList>
    </citation>
    <scope>NUCLEOTIDE SEQUENCE</scope>
    <source>
        <strain evidence="4">6019</strain>
    </source>
</reference>
<name>A0A662Z225_9STAP</name>
<dbReference type="EMBL" id="FOIT01000001">
    <property type="protein sequence ID" value="SEV82442.1"/>
    <property type="molecule type" value="Genomic_DNA"/>
</dbReference>
<proteinExistence type="inferred from homology"/>
<dbReference type="RefSeq" id="WP_091473097.1">
    <property type="nucleotide sequence ID" value="NZ_FOIT01000001.1"/>
</dbReference>
<keyword evidence="2" id="KW-0479">Metal-binding</keyword>
<organism evidence="5 6">
    <name type="scientific">Aliicoccus persicus</name>
    <dbReference type="NCBI Taxonomy" id="930138"/>
    <lineage>
        <taxon>Bacteria</taxon>
        <taxon>Bacillati</taxon>
        <taxon>Bacillota</taxon>
        <taxon>Bacilli</taxon>
        <taxon>Bacillales</taxon>
        <taxon>Staphylococcaceae</taxon>
        <taxon>Aliicoccus</taxon>
    </lineage>
</organism>
<dbReference type="Proteomes" id="UP000763505">
    <property type="component" value="Unassembled WGS sequence"/>
</dbReference>
<dbReference type="OrthoDB" id="9800565at2"/>
<dbReference type="EMBL" id="DYYI01000088">
    <property type="protein sequence ID" value="HJE20300.1"/>
    <property type="molecule type" value="Genomic_DNA"/>
</dbReference>
<evidence type="ECO:0000313" key="5">
    <source>
        <dbReference type="EMBL" id="SEV82442.1"/>
    </source>
</evidence>
<dbReference type="InterPro" id="IPR029052">
    <property type="entry name" value="Metallo-depent_PP-like"/>
</dbReference>